<accession>A0A6A6UAX7</accession>
<organism evidence="1 2">
    <name type="scientific">Microthyrium microscopicum</name>
    <dbReference type="NCBI Taxonomy" id="703497"/>
    <lineage>
        <taxon>Eukaryota</taxon>
        <taxon>Fungi</taxon>
        <taxon>Dikarya</taxon>
        <taxon>Ascomycota</taxon>
        <taxon>Pezizomycotina</taxon>
        <taxon>Dothideomycetes</taxon>
        <taxon>Dothideomycetes incertae sedis</taxon>
        <taxon>Microthyriales</taxon>
        <taxon>Microthyriaceae</taxon>
        <taxon>Microthyrium</taxon>
    </lineage>
</organism>
<dbReference type="Proteomes" id="UP000799302">
    <property type="component" value="Unassembled WGS sequence"/>
</dbReference>
<keyword evidence="2" id="KW-1185">Reference proteome</keyword>
<dbReference type="AlphaFoldDB" id="A0A6A6UAX7"/>
<reference evidence="1" key="1">
    <citation type="journal article" date="2020" name="Stud. Mycol.">
        <title>101 Dothideomycetes genomes: a test case for predicting lifestyles and emergence of pathogens.</title>
        <authorList>
            <person name="Haridas S."/>
            <person name="Albert R."/>
            <person name="Binder M."/>
            <person name="Bloem J."/>
            <person name="Labutti K."/>
            <person name="Salamov A."/>
            <person name="Andreopoulos B."/>
            <person name="Baker S."/>
            <person name="Barry K."/>
            <person name="Bills G."/>
            <person name="Bluhm B."/>
            <person name="Cannon C."/>
            <person name="Castanera R."/>
            <person name="Culley D."/>
            <person name="Daum C."/>
            <person name="Ezra D."/>
            <person name="Gonzalez J."/>
            <person name="Henrissat B."/>
            <person name="Kuo A."/>
            <person name="Liang C."/>
            <person name="Lipzen A."/>
            <person name="Lutzoni F."/>
            <person name="Magnuson J."/>
            <person name="Mondo S."/>
            <person name="Nolan M."/>
            <person name="Ohm R."/>
            <person name="Pangilinan J."/>
            <person name="Park H.-J."/>
            <person name="Ramirez L."/>
            <person name="Alfaro M."/>
            <person name="Sun H."/>
            <person name="Tritt A."/>
            <person name="Yoshinaga Y."/>
            <person name="Zwiers L.-H."/>
            <person name="Turgeon B."/>
            <person name="Goodwin S."/>
            <person name="Spatafora J."/>
            <person name="Crous P."/>
            <person name="Grigoriev I."/>
        </authorList>
    </citation>
    <scope>NUCLEOTIDE SEQUENCE</scope>
    <source>
        <strain evidence="1">CBS 115976</strain>
    </source>
</reference>
<evidence type="ECO:0000313" key="1">
    <source>
        <dbReference type="EMBL" id="KAF2669332.1"/>
    </source>
</evidence>
<sequence length="95" mass="10653">MGSPWLKRNAAKTDHWWPRTGRPALALAPRISPSALLCLSQLGFLRNLDLNEFGLKSGGQRGCFISHRSSPIFSTHGEIMVPDYKKPHQSKKLQD</sequence>
<evidence type="ECO:0000313" key="2">
    <source>
        <dbReference type="Proteomes" id="UP000799302"/>
    </source>
</evidence>
<proteinExistence type="predicted"/>
<gene>
    <name evidence="1" type="ORF">BT63DRAFT_425070</name>
</gene>
<name>A0A6A6UAX7_9PEZI</name>
<protein>
    <submittedName>
        <fullName evidence="1">Uncharacterized protein</fullName>
    </submittedName>
</protein>
<dbReference type="EMBL" id="MU004235">
    <property type="protein sequence ID" value="KAF2669332.1"/>
    <property type="molecule type" value="Genomic_DNA"/>
</dbReference>